<keyword evidence="8" id="KW-1185">Reference proteome</keyword>
<comment type="function">
    <text evidence="6">Subunit of the oligosaccharyl transferase (OST) complex that catalyzes the initial transfer of a defined glycan (Glc(3)Man(9)GlcNAc(2) in eukaryotes) from the lipid carrier dolichol-pyrophosphate to an asparagine residue within an Asn-X-Ser/Thr consensus motif in nascent polypeptide chains, the first step in protein N-glycosylation. N-glycosylation occurs cotranslationally and the complex associates with the Sec61 complex at the channel-forming translocon complex that mediates protein translocation across the endoplasmic reticulum (ER). All subunits are required for a maximal enzyme activity.</text>
</comment>
<protein>
    <recommendedName>
        <fullName evidence="6">Dolichyl-diphosphooligosaccharide-protein glycosyltransferase subunit OST5</fullName>
    </recommendedName>
</protein>
<organism evidence="7 8">
    <name type="scientific">Cyberlindnera jadinii (strain ATCC 18201 / CBS 1600 / BCRC 20928 / JCM 3617 / NBRC 0987 / NRRL Y-1542)</name>
    <name type="common">Torula yeast</name>
    <name type="synonym">Candida utilis</name>
    <dbReference type="NCBI Taxonomy" id="983966"/>
    <lineage>
        <taxon>Eukaryota</taxon>
        <taxon>Fungi</taxon>
        <taxon>Dikarya</taxon>
        <taxon>Ascomycota</taxon>
        <taxon>Saccharomycotina</taxon>
        <taxon>Saccharomycetes</taxon>
        <taxon>Phaffomycetales</taxon>
        <taxon>Phaffomycetaceae</taxon>
        <taxon>Cyberlindnera</taxon>
    </lineage>
</organism>
<evidence type="ECO:0000256" key="3">
    <source>
        <dbReference type="ARBA" id="ARBA00022692"/>
    </source>
</evidence>
<dbReference type="EMBL" id="KV453930">
    <property type="protein sequence ID" value="ODV73584.1"/>
    <property type="molecule type" value="Genomic_DNA"/>
</dbReference>
<sequence>MSLTTEFNNAGEPWSAPVKTTSNGFLSLNMIIFSLVFLCLATVDDKHTRAGSIKYVIFSALAALSIGFGTITLADYVGVYV</sequence>
<feature type="transmembrane region" description="Helical" evidence="6">
    <location>
        <begin position="55"/>
        <end position="74"/>
    </location>
</feature>
<dbReference type="OrthoDB" id="4019621at2759"/>
<dbReference type="GO" id="GO:0006487">
    <property type="term" value="P:protein N-linked glycosylation"/>
    <property type="evidence" value="ECO:0007669"/>
    <property type="project" value="UniProtKB-UniRule"/>
</dbReference>
<keyword evidence="3 6" id="KW-0812">Transmembrane</keyword>
<evidence type="ECO:0000256" key="5">
    <source>
        <dbReference type="ARBA" id="ARBA00023136"/>
    </source>
</evidence>
<reference evidence="7 8" key="1">
    <citation type="journal article" date="2016" name="Proc. Natl. Acad. Sci. U.S.A.">
        <title>Comparative genomics of biotechnologically important yeasts.</title>
        <authorList>
            <person name="Riley R."/>
            <person name="Haridas S."/>
            <person name="Wolfe K.H."/>
            <person name="Lopes M.R."/>
            <person name="Hittinger C.T."/>
            <person name="Goeker M."/>
            <person name="Salamov A.A."/>
            <person name="Wisecaver J.H."/>
            <person name="Long T.M."/>
            <person name="Calvey C.H."/>
            <person name="Aerts A.L."/>
            <person name="Barry K.W."/>
            <person name="Choi C."/>
            <person name="Clum A."/>
            <person name="Coughlan A.Y."/>
            <person name="Deshpande S."/>
            <person name="Douglass A.P."/>
            <person name="Hanson S.J."/>
            <person name="Klenk H.-P."/>
            <person name="LaButti K.M."/>
            <person name="Lapidus A."/>
            <person name="Lindquist E.A."/>
            <person name="Lipzen A.M."/>
            <person name="Meier-Kolthoff J.P."/>
            <person name="Ohm R.A."/>
            <person name="Otillar R.P."/>
            <person name="Pangilinan J.L."/>
            <person name="Peng Y."/>
            <person name="Rokas A."/>
            <person name="Rosa C.A."/>
            <person name="Scheuner C."/>
            <person name="Sibirny A.A."/>
            <person name="Slot J.C."/>
            <person name="Stielow J.B."/>
            <person name="Sun H."/>
            <person name="Kurtzman C.P."/>
            <person name="Blackwell M."/>
            <person name="Grigoriev I.V."/>
            <person name="Jeffries T.W."/>
        </authorList>
    </citation>
    <scope>NUCLEOTIDE SEQUENCE [LARGE SCALE GENOMIC DNA]</scope>
    <source>
        <strain evidence="8">ATCC 18201 / CBS 1600 / BCRC 20928 / JCM 3617 / NBRC 0987 / NRRL Y-1542</strain>
    </source>
</reference>
<proteinExistence type="inferred from homology"/>
<evidence type="ECO:0000313" key="8">
    <source>
        <dbReference type="Proteomes" id="UP000094389"/>
    </source>
</evidence>
<keyword evidence="4 6" id="KW-1133">Transmembrane helix</keyword>
<evidence type="ECO:0000313" key="7">
    <source>
        <dbReference type="EMBL" id="ODV73584.1"/>
    </source>
</evidence>
<feature type="transmembrane region" description="Helical" evidence="6">
    <location>
        <begin position="24"/>
        <end position="43"/>
    </location>
</feature>
<evidence type="ECO:0000256" key="1">
    <source>
        <dbReference type="ARBA" id="ARBA00004141"/>
    </source>
</evidence>
<evidence type="ECO:0000256" key="2">
    <source>
        <dbReference type="ARBA" id="ARBA00009825"/>
    </source>
</evidence>
<comment type="subunit">
    <text evidence="6">Component of the oligosaccharyltransferase (OST) complex.</text>
</comment>
<accession>A0A1E4S236</accession>
<name>A0A1E4S236_CYBJN</name>
<dbReference type="GO" id="GO:0008250">
    <property type="term" value="C:oligosaccharyltransferase complex"/>
    <property type="evidence" value="ECO:0007669"/>
    <property type="project" value="UniProtKB-UniRule"/>
</dbReference>
<dbReference type="GeneID" id="30989392"/>
<dbReference type="InterPro" id="IPR007915">
    <property type="entry name" value="TMEM258/Ost5"/>
</dbReference>
<dbReference type="AlphaFoldDB" id="A0A1E4S236"/>
<dbReference type="RefSeq" id="XP_020070623.1">
    <property type="nucleotide sequence ID" value="XM_020214996.1"/>
</dbReference>
<dbReference type="Pfam" id="PF05251">
    <property type="entry name" value="Ost5"/>
    <property type="match status" value="1"/>
</dbReference>
<evidence type="ECO:0000256" key="6">
    <source>
        <dbReference type="RuleBase" id="RU367008"/>
    </source>
</evidence>
<comment type="similarity">
    <text evidence="2 6">Belongs to the OST5 family.</text>
</comment>
<keyword evidence="5 6" id="KW-0472">Membrane</keyword>
<comment type="subcellular location">
    <subcellularLocation>
        <location evidence="1 6">Membrane</location>
        <topology evidence="1 6">Multi-pass membrane protein</topology>
    </subcellularLocation>
</comment>
<dbReference type="Proteomes" id="UP000094389">
    <property type="component" value="Unassembled WGS sequence"/>
</dbReference>
<evidence type="ECO:0000256" key="4">
    <source>
        <dbReference type="ARBA" id="ARBA00022989"/>
    </source>
</evidence>
<gene>
    <name evidence="7" type="ORF">CYBJADRAFT_167614</name>
</gene>